<dbReference type="InterPro" id="IPR050764">
    <property type="entry name" value="CbbQ/NirQ/NorQ/GpvN"/>
</dbReference>
<sequence length="325" mass="36410">MEEQLFEERTNLQQLNTAVDELKQEVARVIIGQEAMVELLLVALLADGHVLIEGVPGVAKTLTARLLSKAVDVGFSRIQFTPDLMPGDVLGTSIFHPQQACFQFRKGPIFSNLVLIDEINRAPAKTQAALFEVMEEKQVTIDGNTYKMDPPFLVVATQNPVEQEGTYHLPEAQLDRFLFKILIDYPSIDEEVTILKLHHEKGAENLLNVIRPVLNKEQLLQLRQQVKQIHVEEKLLGFIAAIVHQTRNHKHIYLGASPRASIGILNASKAYAAINGRDFVTPEDVVFVTAPVLRHRIIITPEKEMEGGTADEVIKEIVQTIEVPR</sequence>
<dbReference type="InterPro" id="IPR011703">
    <property type="entry name" value="ATPase_AAA-3"/>
</dbReference>
<dbReference type="Gene3D" id="1.10.8.80">
    <property type="entry name" value="Magnesium chelatase subunit I, C-Terminal domain"/>
    <property type="match status" value="1"/>
</dbReference>
<protein>
    <submittedName>
        <fullName evidence="3">MoxR family ATPase</fullName>
    </submittedName>
</protein>
<keyword evidence="4" id="KW-1185">Reference proteome</keyword>
<dbReference type="Pfam" id="PF07726">
    <property type="entry name" value="AAA_3"/>
    <property type="match status" value="1"/>
</dbReference>
<comment type="caution">
    <text evidence="3">The sequence shown here is derived from an EMBL/GenBank/DDBJ whole genome shotgun (WGS) entry which is preliminary data.</text>
</comment>
<name>A0ABS9BFQ6_9BACT</name>
<dbReference type="Gene3D" id="3.40.50.300">
    <property type="entry name" value="P-loop containing nucleotide triphosphate hydrolases"/>
    <property type="match status" value="1"/>
</dbReference>
<dbReference type="SUPFAM" id="SSF52540">
    <property type="entry name" value="P-loop containing nucleoside triphosphate hydrolases"/>
    <property type="match status" value="1"/>
</dbReference>
<dbReference type="Pfam" id="PF17863">
    <property type="entry name" value="AAA_lid_2"/>
    <property type="match status" value="1"/>
</dbReference>
<dbReference type="PANTHER" id="PTHR42759">
    <property type="entry name" value="MOXR FAMILY PROTEIN"/>
    <property type="match status" value="1"/>
</dbReference>
<dbReference type="RefSeq" id="WP_234864016.1">
    <property type="nucleotide sequence ID" value="NZ_JAKEVY010000001.1"/>
</dbReference>
<evidence type="ECO:0000259" key="1">
    <source>
        <dbReference type="Pfam" id="PF07726"/>
    </source>
</evidence>
<feature type="domain" description="ChlI/MoxR AAA lid" evidence="2">
    <location>
        <begin position="245"/>
        <end position="317"/>
    </location>
</feature>
<feature type="domain" description="ATPase AAA-3" evidence="1">
    <location>
        <begin position="49"/>
        <end position="179"/>
    </location>
</feature>
<dbReference type="InterPro" id="IPR041628">
    <property type="entry name" value="ChlI/MoxR_AAA_lid"/>
</dbReference>
<dbReference type="InterPro" id="IPR027417">
    <property type="entry name" value="P-loop_NTPase"/>
</dbReference>
<dbReference type="PANTHER" id="PTHR42759:SF1">
    <property type="entry name" value="MAGNESIUM-CHELATASE SUBUNIT CHLD"/>
    <property type="match status" value="1"/>
</dbReference>
<dbReference type="PIRSF" id="PIRSF002849">
    <property type="entry name" value="AAA_ATPase_chaperone_MoxR_prd"/>
    <property type="match status" value="1"/>
</dbReference>
<evidence type="ECO:0000313" key="3">
    <source>
        <dbReference type="EMBL" id="MCF1713486.1"/>
    </source>
</evidence>
<dbReference type="EMBL" id="JAKEVY010000001">
    <property type="protein sequence ID" value="MCF1713486.1"/>
    <property type="molecule type" value="Genomic_DNA"/>
</dbReference>
<accession>A0ABS9BFQ6</accession>
<gene>
    <name evidence="3" type="ORF">L0U88_02445</name>
</gene>
<reference evidence="3 4" key="1">
    <citation type="submission" date="2022-01" db="EMBL/GenBank/DDBJ databases">
        <title>Flavihumibacter sp. nov., isolated from sediment of a river.</title>
        <authorList>
            <person name="Liu H."/>
        </authorList>
    </citation>
    <scope>NUCLEOTIDE SEQUENCE [LARGE SCALE GENOMIC DNA]</scope>
    <source>
        <strain evidence="3 4">RY-1</strain>
    </source>
</reference>
<dbReference type="Proteomes" id="UP001200145">
    <property type="component" value="Unassembled WGS sequence"/>
</dbReference>
<evidence type="ECO:0000259" key="2">
    <source>
        <dbReference type="Pfam" id="PF17863"/>
    </source>
</evidence>
<evidence type="ECO:0000313" key="4">
    <source>
        <dbReference type="Proteomes" id="UP001200145"/>
    </source>
</evidence>
<organism evidence="3 4">
    <name type="scientific">Flavihumibacter fluminis</name>
    <dbReference type="NCBI Taxonomy" id="2909236"/>
    <lineage>
        <taxon>Bacteria</taxon>
        <taxon>Pseudomonadati</taxon>
        <taxon>Bacteroidota</taxon>
        <taxon>Chitinophagia</taxon>
        <taxon>Chitinophagales</taxon>
        <taxon>Chitinophagaceae</taxon>
        <taxon>Flavihumibacter</taxon>
    </lineage>
</organism>
<proteinExistence type="predicted"/>